<reference evidence="5" key="1">
    <citation type="submission" date="2025-08" db="UniProtKB">
        <authorList>
            <consortium name="Ensembl"/>
        </authorList>
    </citation>
    <scope>IDENTIFICATION</scope>
</reference>
<dbReference type="AlphaFoldDB" id="A0A8C3FHW1"/>
<proteinExistence type="predicted"/>
<evidence type="ECO:0000313" key="5">
    <source>
        <dbReference type="Ensembl" id="ENSCPBP00000009011.1"/>
    </source>
</evidence>
<keyword evidence="4" id="KW-1133">Transmembrane helix</keyword>
<evidence type="ECO:0000256" key="1">
    <source>
        <dbReference type="ARBA" id="ARBA00022741"/>
    </source>
</evidence>
<reference evidence="5" key="2">
    <citation type="submission" date="2025-09" db="UniProtKB">
        <authorList>
            <consortium name="Ensembl"/>
        </authorList>
    </citation>
    <scope>IDENTIFICATION</scope>
</reference>
<dbReference type="Gene3D" id="1.10.560.10">
    <property type="entry name" value="GroEL-like equatorial domain"/>
    <property type="match status" value="1"/>
</dbReference>
<evidence type="ECO:0000256" key="2">
    <source>
        <dbReference type="ARBA" id="ARBA00022840"/>
    </source>
</evidence>
<dbReference type="GO" id="GO:0140662">
    <property type="term" value="F:ATP-dependent protein folding chaperone"/>
    <property type="evidence" value="ECO:0007669"/>
    <property type="project" value="InterPro"/>
</dbReference>
<dbReference type="SUPFAM" id="SSF48592">
    <property type="entry name" value="GroEL equatorial domain-like"/>
    <property type="match status" value="1"/>
</dbReference>
<dbReference type="InterPro" id="IPR017998">
    <property type="entry name" value="Chaperone_TCP-1"/>
</dbReference>
<dbReference type="GO" id="GO:0005524">
    <property type="term" value="F:ATP binding"/>
    <property type="evidence" value="ECO:0007669"/>
    <property type="project" value="UniProtKB-KW"/>
</dbReference>
<accession>A0A8C3FHW1</accession>
<protein>
    <submittedName>
        <fullName evidence="5">Uncharacterized protein</fullName>
    </submittedName>
</protein>
<evidence type="ECO:0000313" key="6">
    <source>
        <dbReference type="Proteomes" id="UP000694380"/>
    </source>
</evidence>
<dbReference type="Ensembl" id="ENSCPBT00000010811.1">
    <property type="protein sequence ID" value="ENSCPBP00000009011.1"/>
    <property type="gene ID" value="ENSCPBG00000006975.1"/>
</dbReference>
<feature type="transmembrane region" description="Helical" evidence="4">
    <location>
        <begin position="12"/>
        <end position="36"/>
    </location>
</feature>
<name>A0A8C3FHW1_CHRPI</name>
<keyword evidence="1" id="KW-0547">Nucleotide-binding</keyword>
<evidence type="ECO:0000256" key="4">
    <source>
        <dbReference type="SAM" id="Phobius"/>
    </source>
</evidence>
<organism evidence="5 6">
    <name type="scientific">Chrysemys picta bellii</name>
    <name type="common">Western painted turtle</name>
    <name type="synonym">Emys bellii</name>
    <dbReference type="NCBI Taxonomy" id="8478"/>
    <lineage>
        <taxon>Eukaryota</taxon>
        <taxon>Metazoa</taxon>
        <taxon>Chordata</taxon>
        <taxon>Craniata</taxon>
        <taxon>Vertebrata</taxon>
        <taxon>Euteleostomi</taxon>
        <taxon>Archelosauria</taxon>
        <taxon>Testudinata</taxon>
        <taxon>Testudines</taxon>
        <taxon>Cryptodira</taxon>
        <taxon>Durocryptodira</taxon>
        <taxon>Testudinoidea</taxon>
        <taxon>Emydidae</taxon>
        <taxon>Chrysemys</taxon>
    </lineage>
</organism>
<evidence type="ECO:0000256" key="3">
    <source>
        <dbReference type="ARBA" id="ARBA00023186"/>
    </source>
</evidence>
<sequence length="87" mass="9534">MALVVEGPLGLWGQWATGLLVWIKNVMAAILTASIVKNSLRPIRLDKMFMNDMGLKAVTTTNDGGTILKQLEVEHSAPTWLCELAKL</sequence>
<keyword evidence="4" id="KW-0472">Membrane</keyword>
<dbReference type="Proteomes" id="UP000694380">
    <property type="component" value="Unplaced"/>
</dbReference>
<keyword evidence="3" id="KW-0143">Chaperone</keyword>
<dbReference type="PANTHER" id="PTHR11353">
    <property type="entry name" value="CHAPERONIN"/>
    <property type="match status" value="1"/>
</dbReference>
<keyword evidence="4" id="KW-0812">Transmembrane</keyword>
<dbReference type="InterPro" id="IPR027413">
    <property type="entry name" value="GROEL-like_equatorial_sf"/>
</dbReference>
<keyword evidence="2" id="KW-0067">ATP-binding</keyword>
<keyword evidence="6" id="KW-1185">Reference proteome</keyword>
<dbReference type="GeneTree" id="ENSGT01010000223834"/>